<evidence type="ECO:0000313" key="3">
    <source>
        <dbReference type="Proteomes" id="UP000664209"/>
    </source>
</evidence>
<comment type="caution">
    <text evidence="2">The sequence shown here is derived from an EMBL/GenBank/DDBJ whole genome shotgun (WGS) entry which is preliminary data.</text>
</comment>
<evidence type="ECO:0000313" key="2">
    <source>
        <dbReference type="EMBL" id="MBO1753408.1"/>
    </source>
</evidence>
<feature type="transmembrane region" description="Helical" evidence="1">
    <location>
        <begin position="268"/>
        <end position="287"/>
    </location>
</feature>
<proteinExistence type="predicted"/>
<evidence type="ECO:0000256" key="1">
    <source>
        <dbReference type="SAM" id="Phobius"/>
    </source>
</evidence>
<dbReference type="RefSeq" id="WP_208057096.1">
    <property type="nucleotide sequence ID" value="NZ_JAGEMK010000012.1"/>
</dbReference>
<reference evidence="2" key="1">
    <citation type="submission" date="2021-03" db="EMBL/GenBank/DDBJ databases">
        <title>Actinotalea soli sp. nov., isolated from soil.</title>
        <authorList>
            <person name="Ping W."/>
            <person name="Zhang J."/>
        </authorList>
    </citation>
    <scope>NUCLEOTIDE SEQUENCE</scope>
    <source>
        <strain evidence="2">BY-33</strain>
    </source>
</reference>
<dbReference type="Proteomes" id="UP000664209">
    <property type="component" value="Unassembled WGS sequence"/>
</dbReference>
<sequence length="525" mass="54771">MSDQPATNWPSTEAAASAGWTIRSELDPVGSQLSWYHAALAADELELAGRIVRAPVAGTEHEASRRTSLAEALVLVGRPAEARPLLEADGVRPPQPSGPVDWPQVVLGSTYAATGDDGAWAWLTAKLSDVLSPEWRLRLTRVVAAVADHRGDLPVADAAWADVAELGGTSSPRLAQRAALANILRRKREGSPESIIDVVVGAYGTLRGAAVDDAATRNAVMRTAGALNERGDRAGARLLLRVATGMLPRDAAMETALRRSRPEPSRALLVRLAGVGLATSVAVAYVVVRGAASPQTLGAEIRGTTLVLAAVLGLVTRLSSLPGFTMPETRVWRGLRSMRYDPVEARGGTSGISGWLGVAGVLGAVATMVTIAGVLSGATSDGAWPLWATTGGSMVLWLVLTAAGGAGGVLVLRQVRGAVGRRRVARARAEAAARADQLATVCACWDSISTWGADARRYAERHLTIAGPPVPVAVPDSRLRMCPASGLPWLTGPLGQGERFVALKGALRDVDDSPAGRPATQGFYL</sequence>
<accession>A0A939LT52</accession>
<feature type="transmembrane region" description="Helical" evidence="1">
    <location>
        <begin position="307"/>
        <end position="326"/>
    </location>
</feature>
<keyword evidence="1" id="KW-1133">Transmembrane helix</keyword>
<name>A0A939LT52_9CELL</name>
<protein>
    <submittedName>
        <fullName evidence="2">Uncharacterized protein</fullName>
    </submittedName>
</protein>
<feature type="transmembrane region" description="Helical" evidence="1">
    <location>
        <begin position="394"/>
        <end position="412"/>
    </location>
</feature>
<feature type="transmembrane region" description="Helical" evidence="1">
    <location>
        <begin position="347"/>
        <end position="374"/>
    </location>
</feature>
<keyword evidence="3" id="KW-1185">Reference proteome</keyword>
<keyword evidence="1" id="KW-0472">Membrane</keyword>
<gene>
    <name evidence="2" type="ORF">J4G33_16495</name>
</gene>
<dbReference type="AlphaFoldDB" id="A0A939LT52"/>
<organism evidence="2 3">
    <name type="scientific">Actinotalea soli</name>
    <dbReference type="NCBI Taxonomy" id="2819234"/>
    <lineage>
        <taxon>Bacteria</taxon>
        <taxon>Bacillati</taxon>
        <taxon>Actinomycetota</taxon>
        <taxon>Actinomycetes</taxon>
        <taxon>Micrococcales</taxon>
        <taxon>Cellulomonadaceae</taxon>
        <taxon>Actinotalea</taxon>
    </lineage>
</organism>
<dbReference type="EMBL" id="JAGEMK010000012">
    <property type="protein sequence ID" value="MBO1753408.1"/>
    <property type="molecule type" value="Genomic_DNA"/>
</dbReference>
<keyword evidence="1" id="KW-0812">Transmembrane</keyword>